<dbReference type="AlphaFoldDB" id="A0A0A3HTQ5"/>
<evidence type="ECO:0008006" key="6">
    <source>
        <dbReference type="Google" id="ProtNLM"/>
    </source>
</evidence>
<feature type="transmembrane region" description="Helical" evidence="3">
    <location>
        <begin position="12"/>
        <end position="33"/>
    </location>
</feature>
<comment type="subcellular location">
    <subcellularLocation>
        <location evidence="1">Cell surface</location>
    </subcellularLocation>
</comment>
<gene>
    <name evidence="4" type="ORF">CD33_16095</name>
</gene>
<dbReference type="NCBIfam" id="NF040982">
    <property type="entry name" value="ComGD"/>
    <property type="match status" value="1"/>
</dbReference>
<dbReference type="Pfam" id="PF07963">
    <property type="entry name" value="N_methyl"/>
    <property type="match status" value="1"/>
</dbReference>
<dbReference type="InterPro" id="IPR012902">
    <property type="entry name" value="N_methyl_site"/>
</dbReference>
<dbReference type="eggNOG" id="COG2165">
    <property type="taxonomic scope" value="Bacteria"/>
</dbReference>
<keyword evidence="3" id="KW-0472">Membrane</keyword>
<accession>A0A0A3HTQ5</accession>
<dbReference type="PROSITE" id="PS00409">
    <property type="entry name" value="PROKAR_NTER_METHYL"/>
    <property type="match status" value="1"/>
</dbReference>
<protein>
    <recommendedName>
        <fullName evidence="6">Competence protein ComG</fullName>
    </recommendedName>
</protein>
<keyword evidence="5" id="KW-1185">Reference proteome</keyword>
<dbReference type="GO" id="GO:0009986">
    <property type="term" value="C:cell surface"/>
    <property type="evidence" value="ECO:0007669"/>
    <property type="project" value="UniProtKB-SubCell"/>
</dbReference>
<dbReference type="Proteomes" id="UP000030408">
    <property type="component" value="Unassembled WGS sequence"/>
</dbReference>
<keyword evidence="2" id="KW-0178">Competence</keyword>
<evidence type="ECO:0000256" key="1">
    <source>
        <dbReference type="ARBA" id="ARBA00004241"/>
    </source>
</evidence>
<sequence>MQIQSHLKNHSGYTLIEILLVLSIVLLTTSAIFQITLTLSEKRIIDQFFHQLILDIEEMQARAIENEETIFIQFNNDNRYRAQSVSSGEVLLEKNFPNNIELDIYSNLKRFVISPKGEVSHFGTIRFDTPDGGKNLIIYIKEGRMRLVEQ</sequence>
<organism evidence="4 5">
    <name type="scientific">Ureibacillus sinduriensis BLB-1 = JCM 15800</name>
    <dbReference type="NCBI Taxonomy" id="1384057"/>
    <lineage>
        <taxon>Bacteria</taxon>
        <taxon>Bacillati</taxon>
        <taxon>Bacillota</taxon>
        <taxon>Bacilli</taxon>
        <taxon>Bacillales</taxon>
        <taxon>Caryophanaceae</taxon>
        <taxon>Ureibacillus</taxon>
    </lineage>
</organism>
<dbReference type="STRING" id="1384057.CD33_16095"/>
<evidence type="ECO:0000256" key="3">
    <source>
        <dbReference type="SAM" id="Phobius"/>
    </source>
</evidence>
<reference evidence="4 5" key="1">
    <citation type="submission" date="2014-02" db="EMBL/GenBank/DDBJ databases">
        <title>Draft genome sequence of Lysinibacillus sinduriensis JCM 15800.</title>
        <authorList>
            <person name="Zhang F."/>
            <person name="Wang G."/>
            <person name="Zhang L."/>
        </authorList>
    </citation>
    <scope>NUCLEOTIDE SEQUENCE [LARGE SCALE GENOMIC DNA]</scope>
    <source>
        <strain evidence="4 5">JCM 15800</strain>
    </source>
</reference>
<dbReference type="EMBL" id="JPVO01000054">
    <property type="protein sequence ID" value="KGR74610.1"/>
    <property type="molecule type" value="Genomic_DNA"/>
</dbReference>
<evidence type="ECO:0000313" key="5">
    <source>
        <dbReference type="Proteomes" id="UP000030408"/>
    </source>
</evidence>
<dbReference type="GO" id="GO:0030420">
    <property type="term" value="P:establishment of competence for transformation"/>
    <property type="evidence" value="ECO:0007669"/>
    <property type="project" value="UniProtKB-KW"/>
</dbReference>
<dbReference type="RefSeq" id="WP_036201972.1">
    <property type="nucleotide sequence ID" value="NZ_AVCY01000002.1"/>
</dbReference>
<keyword evidence="3" id="KW-1133">Transmembrane helix</keyword>
<dbReference type="NCBIfam" id="TIGR02532">
    <property type="entry name" value="IV_pilin_GFxxxE"/>
    <property type="match status" value="1"/>
</dbReference>
<dbReference type="InterPro" id="IPR016785">
    <property type="entry name" value="ComGD"/>
</dbReference>
<dbReference type="PIRSF" id="PIRSF021292">
    <property type="entry name" value="Competence_ComGD"/>
    <property type="match status" value="1"/>
</dbReference>
<keyword evidence="3" id="KW-0812">Transmembrane</keyword>
<name>A0A0A3HTQ5_9BACL</name>
<comment type="caution">
    <text evidence="4">The sequence shown here is derived from an EMBL/GenBank/DDBJ whole genome shotgun (WGS) entry which is preliminary data.</text>
</comment>
<proteinExistence type="predicted"/>
<evidence type="ECO:0000313" key="4">
    <source>
        <dbReference type="EMBL" id="KGR74610.1"/>
    </source>
</evidence>
<evidence type="ECO:0000256" key="2">
    <source>
        <dbReference type="ARBA" id="ARBA00023287"/>
    </source>
</evidence>